<keyword evidence="2" id="KW-1185">Reference proteome</keyword>
<dbReference type="WBParaSite" id="PSAMB.scaffold2043size25837.g16097.t1">
    <property type="protein sequence ID" value="PSAMB.scaffold2043size25837.g16097.t1"/>
    <property type="gene ID" value="PSAMB.scaffold2043size25837.g16097"/>
</dbReference>
<reference evidence="3" key="1">
    <citation type="submission" date="2022-11" db="UniProtKB">
        <authorList>
            <consortium name="WormBaseParasite"/>
        </authorList>
    </citation>
    <scope>IDENTIFICATION</scope>
</reference>
<feature type="transmembrane region" description="Helical" evidence="1">
    <location>
        <begin position="194"/>
        <end position="219"/>
    </location>
</feature>
<evidence type="ECO:0000313" key="3">
    <source>
        <dbReference type="WBParaSite" id="PSAMB.scaffold2043size25837.g16097.t1"/>
    </source>
</evidence>
<dbReference type="PRINTS" id="PR00214">
    <property type="entry name" value="MYELINPLP"/>
</dbReference>
<dbReference type="GO" id="GO:0005886">
    <property type="term" value="C:plasma membrane"/>
    <property type="evidence" value="ECO:0007669"/>
    <property type="project" value="TreeGrafter"/>
</dbReference>
<dbReference type="InterPro" id="IPR001614">
    <property type="entry name" value="Myelin_PLP"/>
</dbReference>
<feature type="transmembrane region" description="Helical" evidence="1">
    <location>
        <begin position="130"/>
        <end position="148"/>
    </location>
</feature>
<evidence type="ECO:0000313" key="2">
    <source>
        <dbReference type="Proteomes" id="UP000887566"/>
    </source>
</evidence>
<dbReference type="PANTHER" id="PTHR11683">
    <property type="entry name" value="MYELIN PROTEOLIPID"/>
    <property type="match status" value="1"/>
</dbReference>
<feature type="transmembrane region" description="Helical" evidence="1">
    <location>
        <begin position="12"/>
        <end position="30"/>
    </location>
</feature>
<organism evidence="2 3">
    <name type="scientific">Plectus sambesii</name>
    <dbReference type="NCBI Taxonomy" id="2011161"/>
    <lineage>
        <taxon>Eukaryota</taxon>
        <taxon>Metazoa</taxon>
        <taxon>Ecdysozoa</taxon>
        <taxon>Nematoda</taxon>
        <taxon>Chromadorea</taxon>
        <taxon>Plectida</taxon>
        <taxon>Plectina</taxon>
        <taxon>Plectoidea</taxon>
        <taxon>Plectidae</taxon>
        <taxon>Plectus</taxon>
    </lineage>
</organism>
<dbReference type="PANTHER" id="PTHR11683:SF12">
    <property type="entry name" value="M6, ISOFORM F"/>
    <property type="match status" value="1"/>
</dbReference>
<dbReference type="PROSITE" id="PS51257">
    <property type="entry name" value="PROKAR_LIPOPROTEIN"/>
    <property type="match status" value="1"/>
</dbReference>
<sequence length="254" mass="28259">MKLPPCPPVASLVALIISLIGCFGYCFLFNRAVDGFSTQLDTLLSIGRIHLILFLHLVALFFTLFVVFFYVVGVVTTKTVNGKLNSATNCCCRWLSFLLGNQLAMAIITVTSYGLVIAWALLLCFTAIMMGLYIIFIGATYSFCALIDNQCFDFTVLMPAIINMVTNKNVDVTFCQEKKEALCSAKYNFSGTFVLAFIMCLIALIGLVHFLMCMVANFTRLRQHQMRSKGHDYETDDVGGNSMAMNVRMAKEDI</sequence>
<dbReference type="Proteomes" id="UP000887566">
    <property type="component" value="Unplaced"/>
</dbReference>
<feature type="transmembrane region" description="Helical" evidence="1">
    <location>
        <begin position="103"/>
        <end position="123"/>
    </location>
</feature>
<feature type="transmembrane region" description="Helical" evidence="1">
    <location>
        <begin position="51"/>
        <end position="72"/>
    </location>
</feature>
<accession>A0A914VKR0</accession>
<dbReference type="Pfam" id="PF01275">
    <property type="entry name" value="Myelin_PLP"/>
    <property type="match status" value="1"/>
</dbReference>
<protein>
    <submittedName>
        <fullName evidence="3">Uncharacterized protein</fullName>
    </submittedName>
</protein>
<evidence type="ECO:0000256" key="1">
    <source>
        <dbReference type="SAM" id="Phobius"/>
    </source>
</evidence>
<keyword evidence="1" id="KW-0472">Membrane</keyword>
<dbReference type="GO" id="GO:0031175">
    <property type="term" value="P:neuron projection development"/>
    <property type="evidence" value="ECO:0007669"/>
    <property type="project" value="TreeGrafter"/>
</dbReference>
<proteinExistence type="predicted"/>
<name>A0A914VKR0_9BILA</name>
<keyword evidence="1" id="KW-0812">Transmembrane</keyword>
<dbReference type="AlphaFoldDB" id="A0A914VKR0"/>
<keyword evidence="1" id="KW-1133">Transmembrane helix</keyword>